<dbReference type="RefSeq" id="WP_073554737.1">
    <property type="nucleotide sequence ID" value="NZ_MRCA01000001.1"/>
</dbReference>
<sequence length="414" mass="47589">MIFSLHSPNHHLIKHLENLGLCSSEDDVVADCEIVGSQKKNINLLVNVGSDRKFLVKQEHKIEHNGIPQELFNEWLFHQLLQQFPVLGNIAEIGSSLLHFDEEQSILVRNYLTEYFELENFYQQKDIYPPEIATAIGASLGVLHRATFNQREYRDFMATAPQGQFRYQFYNPVQGIESFSSDIFGSVPTDALKFYVLYQRYESLEAAIAELASLWQPCCLTHNDLKLENILVHSRWEQLDNCLIRIIDWKTCSWGDPAFDLGTVLASYLRIWLESLVVDPSIKLEESLELAATPLEILHPSIAALVQAYLDAFPSILEYRCDFIQRVVQYAGLVLIQQLQATIQNRKYFDNTGIVTLQVAKSLLTRPQESIMTVFGISESEIIKPFVKLTKHPQTEKEQNLVRIYYSKTRLRGC</sequence>
<dbReference type="EMBL" id="MRCA01000001">
    <property type="protein sequence ID" value="OKH16378.1"/>
    <property type="molecule type" value="Genomic_DNA"/>
</dbReference>
<comment type="caution">
    <text evidence="2">The sequence shown here is derived from an EMBL/GenBank/DDBJ whole genome shotgun (WGS) entry which is preliminary data.</text>
</comment>
<dbReference type="Gene3D" id="3.90.1200.10">
    <property type="match status" value="1"/>
</dbReference>
<evidence type="ECO:0000313" key="3">
    <source>
        <dbReference type="Proteomes" id="UP000186391"/>
    </source>
</evidence>
<dbReference type="Proteomes" id="UP000186391">
    <property type="component" value="Unassembled WGS sequence"/>
</dbReference>
<proteinExistence type="predicted"/>
<accession>A0A1U7H4Z6</accession>
<evidence type="ECO:0000259" key="1">
    <source>
        <dbReference type="Pfam" id="PF01636"/>
    </source>
</evidence>
<organism evidence="2 3">
    <name type="scientific">Fischerella major NIES-592</name>
    <dbReference type="NCBI Taxonomy" id="210994"/>
    <lineage>
        <taxon>Bacteria</taxon>
        <taxon>Bacillati</taxon>
        <taxon>Cyanobacteriota</taxon>
        <taxon>Cyanophyceae</taxon>
        <taxon>Nostocales</taxon>
        <taxon>Hapalosiphonaceae</taxon>
        <taxon>Fischerella</taxon>
    </lineage>
</organism>
<protein>
    <submittedName>
        <fullName evidence="2">LPS biosynthesis choline kinase</fullName>
    </submittedName>
</protein>
<dbReference type="InterPro" id="IPR011009">
    <property type="entry name" value="Kinase-like_dom_sf"/>
</dbReference>
<dbReference type="SUPFAM" id="SSF56112">
    <property type="entry name" value="Protein kinase-like (PK-like)"/>
    <property type="match status" value="1"/>
</dbReference>
<keyword evidence="2" id="KW-0808">Transferase</keyword>
<dbReference type="OrthoDB" id="3806873at2"/>
<dbReference type="AlphaFoldDB" id="A0A1U7H4Z6"/>
<reference evidence="2 3" key="1">
    <citation type="submission" date="2016-11" db="EMBL/GenBank/DDBJ databases">
        <title>Draft Genome Sequences of Nine Cyanobacterial Strains from Diverse Habitats.</title>
        <authorList>
            <person name="Zhu T."/>
            <person name="Hou S."/>
            <person name="Lu X."/>
            <person name="Hess W.R."/>
        </authorList>
    </citation>
    <scope>NUCLEOTIDE SEQUENCE [LARGE SCALE GENOMIC DNA]</scope>
    <source>
        <strain evidence="2 3">NIES-592</strain>
    </source>
</reference>
<keyword evidence="3" id="KW-1185">Reference proteome</keyword>
<gene>
    <name evidence="2" type="ORF">NIES592_01670</name>
</gene>
<dbReference type="GO" id="GO:0016301">
    <property type="term" value="F:kinase activity"/>
    <property type="evidence" value="ECO:0007669"/>
    <property type="project" value="UniProtKB-KW"/>
</dbReference>
<keyword evidence="2" id="KW-0418">Kinase</keyword>
<feature type="domain" description="Aminoglycoside phosphotransferase" evidence="1">
    <location>
        <begin position="98"/>
        <end position="273"/>
    </location>
</feature>
<name>A0A1U7H4Z6_9CYAN</name>
<dbReference type="InterPro" id="IPR002575">
    <property type="entry name" value="Aminoglycoside_PTrfase"/>
</dbReference>
<dbReference type="Pfam" id="PF01636">
    <property type="entry name" value="APH"/>
    <property type="match status" value="1"/>
</dbReference>
<evidence type="ECO:0000313" key="2">
    <source>
        <dbReference type="EMBL" id="OKH16378.1"/>
    </source>
</evidence>